<dbReference type="STRING" id="1423807.FD16_GL001743"/>
<gene>
    <name evidence="4" type="ORF">FD16_GL001743</name>
</gene>
<dbReference type="eggNOG" id="COG0589">
    <property type="taxonomic scope" value="Bacteria"/>
</dbReference>
<reference evidence="4 5" key="1">
    <citation type="journal article" date="2015" name="Genome Announc.">
        <title>Expanding the biotechnology potential of lactobacilli through comparative genomics of 213 strains and associated genera.</title>
        <authorList>
            <person name="Sun Z."/>
            <person name="Harris H.M."/>
            <person name="McCann A."/>
            <person name="Guo C."/>
            <person name="Argimon S."/>
            <person name="Zhang W."/>
            <person name="Yang X."/>
            <person name="Jeffery I.B."/>
            <person name="Cooney J.C."/>
            <person name="Kagawa T.F."/>
            <person name="Liu W."/>
            <person name="Song Y."/>
            <person name="Salvetti E."/>
            <person name="Wrobel A."/>
            <person name="Rasinkangas P."/>
            <person name="Parkhill J."/>
            <person name="Rea M.C."/>
            <person name="O'Sullivan O."/>
            <person name="Ritari J."/>
            <person name="Douillard F.P."/>
            <person name="Paul Ross R."/>
            <person name="Yang R."/>
            <person name="Briner A.E."/>
            <person name="Felis G.E."/>
            <person name="de Vos W.M."/>
            <person name="Barrangou R."/>
            <person name="Klaenhammer T.R."/>
            <person name="Caufield P.W."/>
            <person name="Cui Y."/>
            <person name="Zhang H."/>
            <person name="O'Toole P.W."/>
        </authorList>
    </citation>
    <scope>NUCLEOTIDE SEQUENCE [LARGE SCALE GENOMIC DNA]</scope>
    <source>
        <strain evidence="4 5">DSM 5007</strain>
    </source>
</reference>
<evidence type="ECO:0000313" key="5">
    <source>
        <dbReference type="Proteomes" id="UP000051820"/>
    </source>
</evidence>
<dbReference type="PATRIC" id="fig|1423807.3.peg.1786"/>
<dbReference type="PIRSF" id="PIRSF006276">
    <property type="entry name" value="UspA"/>
    <property type="match status" value="1"/>
</dbReference>
<dbReference type="AlphaFoldDB" id="A0A0R1W672"/>
<dbReference type="OrthoDB" id="2321605at2"/>
<proteinExistence type="inferred from homology"/>
<organism evidence="4 5">
    <name type="scientific">Paucilactobacillus suebicus DSM 5007 = KCTC 3549</name>
    <dbReference type="NCBI Taxonomy" id="1423807"/>
    <lineage>
        <taxon>Bacteria</taxon>
        <taxon>Bacillati</taxon>
        <taxon>Bacillota</taxon>
        <taxon>Bacilli</taxon>
        <taxon>Lactobacillales</taxon>
        <taxon>Lactobacillaceae</taxon>
        <taxon>Paucilactobacillus</taxon>
    </lineage>
</organism>
<keyword evidence="2" id="KW-0963">Cytoplasm</keyword>
<evidence type="ECO:0000313" key="4">
    <source>
        <dbReference type="EMBL" id="KRM13053.1"/>
    </source>
</evidence>
<dbReference type="EMBL" id="AZGF01000004">
    <property type="protein sequence ID" value="KRM13053.1"/>
    <property type="molecule type" value="Genomic_DNA"/>
</dbReference>
<dbReference type="InterPro" id="IPR006015">
    <property type="entry name" value="Universal_stress_UspA"/>
</dbReference>
<dbReference type="InterPro" id="IPR014729">
    <property type="entry name" value="Rossmann-like_a/b/a_fold"/>
</dbReference>
<comment type="subcellular location">
    <subcellularLocation>
        <location evidence="2">Cytoplasm</location>
    </subcellularLocation>
</comment>
<comment type="similarity">
    <text evidence="1 2">Belongs to the universal stress protein A family.</text>
</comment>
<dbReference type="PANTHER" id="PTHR46268:SF6">
    <property type="entry name" value="UNIVERSAL STRESS PROTEIN UP12"/>
    <property type="match status" value="1"/>
</dbReference>
<keyword evidence="5" id="KW-1185">Reference proteome</keyword>
<dbReference type="GO" id="GO:0005737">
    <property type="term" value="C:cytoplasm"/>
    <property type="evidence" value="ECO:0007669"/>
    <property type="project" value="UniProtKB-SubCell"/>
</dbReference>
<evidence type="ECO:0000256" key="1">
    <source>
        <dbReference type="ARBA" id="ARBA00008791"/>
    </source>
</evidence>
<evidence type="ECO:0000259" key="3">
    <source>
        <dbReference type="Pfam" id="PF00582"/>
    </source>
</evidence>
<dbReference type="PANTHER" id="PTHR46268">
    <property type="entry name" value="STRESS RESPONSE PROTEIN NHAX"/>
    <property type="match status" value="1"/>
</dbReference>
<protein>
    <recommendedName>
        <fullName evidence="2">Universal stress protein</fullName>
    </recommendedName>
</protein>
<accession>A0A0R1W672</accession>
<dbReference type="InterPro" id="IPR006016">
    <property type="entry name" value="UspA"/>
</dbReference>
<dbReference type="PRINTS" id="PR01438">
    <property type="entry name" value="UNVRSLSTRESS"/>
</dbReference>
<dbReference type="Proteomes" id="UP000051820">
    <property type="component" value="Unassembled WGS sequence"/>
</dbReference>
<feature type="domain" description="UspA" evidence="3">
    <location>
        <begin position="4"/>
        <end position="149"/>
    </location>
</feature>
<evidence type="ECO:0000256" key="2">
    <source>
        <dbReference type="PIRNR" id="PIRNR006276"/>
    </source>
</evidence>
<dbReference type="Pfam" id="PF00582">
    <property type="entry name" value="Usp"/>
    <property type="match status" value="1"/>
</dbReference>
<name>A0A0R1W672_9LACO</name>
<dbReference type="CDD" id="cd00293">
    <property type="entry name" value="USP-like"/>
    <property type="match status" value="1"/>
</dbReference>
<dbReference type="Gene3D" id="3.40.50.620">
    <property type="entry name" value="HUPs"/>
    <property type="match status" value="1"/>
</dbReference>
<comment type="caution">
    <text evidence="4">The sequence shown here is derived from an EMBL/GenBank/DDBJ whole genome shotgun (WGS) entry which is preliminary data.</text>
</comment>
<sequence>MEKYRKILVGVDGSSQSKQALKRAIQVAKDFHAELLIASVQNDAKFTNMGFGSSVVNKTSPTVITEAKHQLVLFLNQCEQLASEQGVQVDAVMAHGSAKKELAVTIPEKYQTDLIVVGATGLNRVEQMIIGSTASYIIEHTQTDVLIVRTE</sequence>
<dbReference type="SUPFAM" id="SSF52402">
    <property type="entry name" value="Adenine nucleotide alpha hydrolases-like"/>
    <property type="match status" value="1"/>
</dbReference>
<dbReference type="RefSeq" id="WP_010621551.1">
    <property type="nucleotide sequence ID" value="NZ_AZGF01000004.1"/>
</dbReference>